<keyword evidence="6" id="KW-0288">FMN</keyword>
<evidence type="ECO:0000256" key="4">
    <source>
        <dbReference type="ARBA" id="ARBA00022485"/>
    </source>
</evidence>
<dbReference type="InterPro" id="IPR019575">
    <property type="entry name" value="Nuop51_4Fe4S-bd"/>
</dbReference>
<keyword evidence="7" id="KW-0479">Metal-binding</keyword>
<dbReference type="InterPro" id="IPR037225">
    <property type="entry name" value="Nuo51_FMN-bd_sf"/>
</dbReference>
<evidence type="ECO:0000256" key="8">
    <source>
        <dbReference type="ARBA" id="ARBA00023004"/>
    </source>
</evidence>
<name>A0A1M4T3N0_9ACTN</name>
<dbReference type="SUPFAM" id="SSF140490">
    <property type="entry name" value="Nqo1C-terminal domain-like"/>
    <property type="match status" value="1"/>
</dbReference>
<evidence type="ECO:0000256" key="1">
    <source>
        <dbReference type="ARBA" id="ARBA00001917"/>
    </source>
</evidence>
<evidence type="ECO:0000256" key="5">
    <source>
        <dbReference type="ARBA" id="ARBA00022630"/>
    </source>
</evidence>
<dbReference type="GO" id="GO:0046872">
    <property type="term" value="F:metal ion binding"/>
    <property type="evidence" value="ECO:0007669"/>
    <property type="project" value="UniProtKB-KW"/>
</dbReference>
<feature type="domain" description="NADH-ubiquinone oxidoreductase 51kDa subunit iron-sulphur binding" evidence="11">
    <location>
        <begin position="339"/>
        <end position="401"/>
    </location>
</feature>
<evidence type="ECO:0000256" key="7">
    <source>
        <dbReference type="ARBA" id="ARBA00022723"/>
    </source>
</evidence>
<sequence length="446" mass="48799">MTAESVADAQIDRFPFVLLPRTLQGCGSLPFPRRIEPFGSVMRAPALARAPEFYGVRDPVKELVELSQRWQITGRGGAGFPFWKKLSAVSDKTSIFSRPFVVVNLTESEPLSFKDRFIKTYYLELVLEGAVLASKALRAEAIYVASHYEKGESDALSDYVKGYAAARGVKIETVAMRKALVSGQETSIVNAINGRVPLPRVQPPRLSEKGVKSRPTLLSNAETYLRVAQAKRLESIGDHVDPKMALGYLGTIHLKTGESYIVESHPSMSVAEIMGSLGAPLNESSLYLVGGYFGRLFQGKDARLYAPISRSKREGGAGWGAGLVVELERQGCVAAELGFLIRWLSLQSAGQCGPCKFGLPQISNEFDNMVTQATGSIELIRRWKGQIKGRGGCALPDSVCDLESSFEEVTLEELSLHQAGNCDRAYERIFEGLHMSFYGKVDPYGG</sequence>
<dbReference type="PANTHER" id="PTHR11780:SF10">
    <property type="entry name" value="NADH DEHYDROGENASE [UBIQUINONE] FLAVOPROTEIN 1, MITOCHONDRIAL"/>
    <property type="match status" value="1"/>
</dbReference>
<dbReference type="GO" id="GO:0051539">
    <property type="term" value="F:4 iron, 4 sulfur cluster binding"/>
    <property type="evidence" value="ECO:0007669"/>
    <property type="project" value="UniProtKB-KW"/>
</dbReference>
<dbReference type="Gene3D" id="3.40.50.11540">
    <property type="entry name" value="NADH-ubiquinone oxidoreductase 51kDa subunit"/>
    <property type="match status" value="1"/>
</dbReference>
<dbReference type="GO" id="GO:0045333">
    <property type="term" value="P:cellular respiration"/>
    <property type="evidence" value="ECO:0007669"/>
    <property type="project" value="TreeGrafter"/>
</dbReference>
<dbReference type="InterPro" id="IPR011538">
    <property type="entry name" value="Nuo51_FMN-bd"/>
</dbReference>
<dbReference type="AlphaFoldDB" id="A0A1M4T3N0"/>
<dbReference type="InterPro" id="IPR050837">
    <property type="entry name" value="ComplexI_51kDa_subunit"/>
</dbReference>
<comment type="cofactor">
    <cofactor evidence="2">
        <name>[4Fe-4S] cluster</name>
        <dbReference type="ChEBI" id="CHEBI:49883"/>
    </cofactor>
</comment>
<keyword evidence="4" id="KW-0004">4Fe-4S</keyword>
<proteinExistence type="inferred from homology"/>
<comment type="cofactor">
    <cofactor evidence="1">
        <name>FMN</name>
        <dbReference type="ChEBI" id="CHEBI:58210"/>
    </cofactor>
</comment>
<dbReference type="RefSeq" id="WP_072788386.1">
    <property type="nucleotide sequence ID" value="NZ_FQUL01000004.1"/>
</dbReference>
<dbReference type="EMBL" id="FQUL01000004">
    <property type="protein sequence ID" value="SHE39060.1"/>
    <property type="molecule type" value="Genomic_DNA"/>
</dbReference>
<comment type="similarity">
    <text evidence="3">Belongs to the complex I 51 kDa subunit family.</text>
</comment>
<keyword evidence="8" id="KW-0408">Iron</keyword>
<protein>
    <submittedName>
        <fullName evidence="12">NADH:ubiquinone oxidoreductase, NADH-binding subunit (Chain F)</fullName>
    </submittedName>
</protein>
<evidence type="ECO:0000256" key="6">
    <source>
        <dbReference type="ARBA" id="ARBA00022643"/>
    </source>
</evidence>
<evidence type="ECO:0000256" key="3">
    <source>
        <dbReference type="ARBA" id="ARBA00007523"/>
    </source>
</evidence>
<accession>A0A1M4T3N0</accession>
<feature type="domain" description="NADH-ubiquinone oxidoreductase 51kDa subunit FMN-binding" evidence="10">
    <location>
        <begin position="70"/>
        <end position="228"/>
    </location>
</feature>
<dbReference type="PANTHER" id="PTHR11780">
    <property type="entry name" value="NADH-UBIQUINONE OXIDOREDUCTASE FLAVOPROTEIN 1 NDUFV1"/>
    <property type="match status" value="1"/>
</dbReference>
<evidence type="ECO:0000259" key="11">
    <source>
        <dbReference type="Pfam" id="PF10589"/>
    </source>
</evidence>
<organism evidence="12 13">
    <name type="scientific">Ferrithrix thermotolerans DSM 19514</name>
    <dbReference type="NCBI Taxonomy" id="1121881"/>
    <lineage>
        <taxon>Bacteria</taxon>
        <taxon>Bacillati</taxon>
        <taxon>Actinomycetota</taxon>
        <taxon>Acidimicrobiia</taxon>
        <taxon>Acidimicrobiales</taxon>
        <taxon>Acidimicrobiaceae</taxon>
        <taxon>Ferrithrix</taxon>
    </lineage>
</organism>
<evidence type="ECO:0000313" key="12">
    <source>
        <dbReference type="EMBL" id="SHE39060.1"/>
    </source>
</evidence>
<dbReference type="Proteomes" id="UP000184295">
    <property type="component" value="Unassembled WGS sequence"/>
</dbReference>
<gene>
    <name evidence="12" type="ORF">SAMN02745225_00482</name>
</gene>
<evidence type="ECO:0000256" key="9">
    <source>
        <dbReference type="ARBA" id="ARBA00023014"/>
    </source>
</evidence>
<keyword evidence="5" id="KW-0285">Flavoprotein</keyword>
<dbReference type="STRING" id="1121881.SAMN02745225_00482"/>
<dbReference type="Pfam" id="PF01512">
    <property type="entry name" value="Complex1_51K"/>
    <property type="match status" value="1"/>
</dbReference>
<evidence type="ECO:0000313" key="13">
    <source>
        <dbReference type="Proteomes" id="UP000184295"/>
    </source>
</evidence>
<dbReference type="SUPFAM" id="SSF142019">
    <property type="entry name" value="Nqo1 FMN-binding domain-like"/>
    <property type="match status" value="1"/>
</dbReference>
<keyword evidence="12" id="KW-0830">Ubiquinone</keyword>
<dbReference type="Pfam" id="PF10589">
    <property type="entry name" value="NADH_4Fe-4S"/>
    <property type="match status" value="1"/>
</dbReference>
<evidence type="ECO:0000256" key="2">
    <source>
        <dbReference type="ARBA" id="ARBA00001966"/>
    </source>
</evidence>
<dbReference type="GO" id="GO:0003954">
    <property type="term" value="F:NADH dehydrogenase activity"/>
    <property type="evidence" value="ECO:0007669"/>
    <property type="project" value="TreeGrafter"/>
</dbReference>
<reference evidence="13" key="1">
    <citation type="submission" date="2016-11" db="EMBL/GenBank/DDBJ databases">
        <authorList>
            <person name="Varghese N."/>
            <person name="Submissions S."/>
        </authorList>
    </citation>
    <scope>NUCLEOTIDE SEQUENCE [LARGE SCALE GENOMIC DNA]</scope>
    <source>
        <strain evidence="13">DSM 19514</strain>
    </source>
</reference>
<dbReference type="OrthoDB" id="9805533at2"/>
<dbReference type="InterPro" id="IPR037207">
    <property type="entry name" value="Nuop51_4Fe4S-bd_sf"/>
</dbReference>
<keyword evidence="13" id="KW-1185">Reference proteome</keyword>
<evidence type="ECO:0000259" key="10">
    <source>
        <dbReference type="Pfam" id="PF01512"/>
    </source>
</evidence>
<keyword evidence="9" id="KW-0411">Iron-sulfur</keyword>